<evidence type="ECO:0000256" key="1">
    <source>
        <dbReference type="ARBA" id="ARBA00001974"/>
    </source>
</evidence>
<sequence length="417" mass="44393">MKIAVLGGGVVGITTAWYLNAAGHTVTVYERQAGPALETSFANAGQVSFGYASPWAAPGIPRKALTWLFMEHAPLILRPKPDLAMLNWLLRMLANCNARDYAINKSRMLRLASYSRECLAELRGQTGIAYDAGQKGTLQLFRTQAQVDASAKDVKALAADGVAYEILDPAGCIATEPALARVAHKIAGGLRTPQDETGDCHIFTTALAAMAEQRGVTLNYATPVHAIRQAGGTVTGVTTDRGAEDHDAVVVALGSHSPGMVRPFGIRLPVYPVKGYSLTIPIRDAALAPVSTVMDESYKIAITRLGDRIRVGGMAEISGFSTDLPPARRRTLEHSVGDLFPGGDLAAARFWSGLRPMTPDSTPVIGATAIRNLYLNTGHGTLGWTMSCGSGRLIADVIDGRPTDIDSRDLAIARYGR</sequence>
<dbReference type="GO" id="GO:0055130">
    <property type="term" value="P:D-alanine catabolic process"/>
    <property type="evidence" value="ECO:0007669"/>
    <property type="project" value="TreeGrafter"/>
</dbReference>
<evidence type="ECO:0000256" key="4">
    <source>
        <dbReference type="ARBA" id="ARBA00022827"/>
    </source>
</evidence>
<comment type="catalytic activity">
    <reaction evidence="6 7">
        <text>a D-alpha-amino acid + A + H2O = a 2-oxocarboxylate + AH2 + NH4(+)</text>
        <dbReference type="Rhea" id="RHEA:18125"/>
        <dbReference type="ChEBI" id="CHEBI:13193"/>
        <dbReference type="ChEBI" id="CHEBI:15377"/>
        <dbReference type="ChEBI" id="CHEBI:17499"/>
        <dbReference type="ChEBI" id="CHEBI:28938"/>
        <dbReference type="ChEBI" id="CHEBI:35179"/>
        <dbReference type="ChEBI" id="CHEBI:59871"/>
    </reaction>
</comment>
<reference evidence="9" key="1">
    <citation type="journal article" date="2015" name="Proc. Natl. Acad. Sci. U.S.A.">
        <title>Bacterial clade with the ribosomal RNA operon on a small plasmid rather than the chromosome.</title>
        <authorList>
            <person name="Anda M."/>
            <person name="Ohtsubo Y."/>
            <person name="Okubo T."/>
            <person name="Sugawara M."/>
            <person name="Nagata Y."/>
            <person name="Tsuda M."/>
            <person name="Minamisawa K."/>
            <person name="Mitsui H."/>
        </authorList>
    </citation>
    <scope>NUCLEOTIDE SEQUENCE</scope>
    <source>
        <strain evidence="9">JCM 14755</strain>
    </source>
</reference>
<evidence type="ECO:0000259" key="8">
    <source>
        <dbReference type="Pfam" id="PF01266"/>
    </source>
</evidence>
<dbReference type="Pfam" id="PF01266">
    <property type="entry name" value="DAO"/>
    <property type="match status" value="1"/>
</dbReference>
<dbReference type="PANTHER" id="PTHR13847:SF280">
    <property type="entry name" value="D-AMINO ACID DEHYDROGENASE"/>
    <property type="match status" value="1"/>
</dbReference>
<dbReference type="InterPro" id="IPR023080">
    <property type="entry name" value="DadA"/>
</dbReference>
<dbReference type="AlphaFoldDB" id="A0A0P0Z0K1"/>
<evidence type="ECO:0000256" key="3">
    <source>
        <dbReference type="ARBA" id="ARBA00022630"/>
    </source>
</evidence>
<dbReference type="GO" id="GO:0005886">
    <property type="term" value="C:plasma membrane"/>
    <property type="evidence" value="ECO:0007669"/>
    <property type="project" value="TreeGrafter"/>
</dbReference>
<keyword evidence="5 7" id="KW-0560">Oxidoreductase</keyword>
<dbReference type="GO" id="GO:0005737">
    <property type="term" value="C:cytoplasm"/>
    <property type="evidence" value="ECO:0007669"/>
    <property type="project" value="TreeGrafter"/>
</dbReference>
<evidence type="ECO:0000256" key="2">
    <source>
        <dbReference type="ARBA" id="ARBA00009410"/>
    </source>
</evidence>
<gene>
    <name evidence="7" type="primary">dadA</name>
</gene>
<name>A0A0P0Z0K1_9HYPH</name>
<feature type="domain" description="FAD dependent oxidoreductase" evidence="8">
    <location>
        <begin position="2"/>
        <end position="396"/>
    </location>
</feature>
<dbReference type="EC" id="1.4.99.-" evidence="7"/>
<dbReference type="NCBIfam" id="NF001933">
    <property type="entry name" value="PRK00711.1"/>
    <property type="match status" value="1"/>
</dbReference>
<dbReference type="SUPFAM" id="SSF54373">
    <property type="entry name" value="FAD-linked reductases, C-terminal domain"/>
    <property type="match status" value="1"/>
</dbReference>
<dbReference type="SUPFAM" id="SSF51905">
    <property type="entry name" value="FAD/NAD(P)-binding domain"/>
    <property type="match status" value="1"/>
</dbReference>
<comment type="similarity">
    <text evidence="2 7">Belongs to the DadA oxidoreductase family.</text>
</comment>
<dbReference type="Gene3D" id="3.50.50.60">
    <property type="entry name" value="FAD/NAD(P)-binding domain"/>
    <property type="match status" value="2"/>
</dbReference>
<evidence type="ECO:0000256" key="5">
    <source>
        <dbReference type="ARBA" id="ARBA00023002"/>
    </source>
</evidence>
<dbReference type="HAMAP" id="MF_01202">
    <property type="entry name" value="DadA"/>
    <property type="match status" value="1"/>
</dbReference>
<keyword evidence="4 7" id="KW-0274">FAD</keyword>
<proteinExistence type="inferred from homology"/>
<comment type="function">
    <text evidence="7">Oxidative deamination of D-amino acids.</text>
</comment>
<dbReference type="OrthoDB" id="9805337at2"/>
<dbReference type="Gene3D" id="3.30.9.10">
    <property type="entry name" value="D-Amino Acid Oxidase, subunit A, domain 2"/>
    <property type="match status" value="1"/>
</dbReference>
<dbReference type="GO" id="GO:0008718">
    <property type="term" value="F:D-amino-acid dehydrogenase activity"/>
    <property type="evidence" value="ECO:0007669"/>
    <property type="project" value="UniProtKB-UniRule"/>
</dbReference>
<evidence type="ECO:0000313" key="9">
    <source>
        <dbReference type="EMBL" id="BAT27176.1"/>
    </source>
</evidence>
<feature type="binding site" evidence="7">
    <location>
        <begin position="3"/>
        <end position="17"/>
    </location>
    <ligand>
        <name>FAD</name>
        <dbReference type="ChEBI" id="CHEBI:57692"/>
    </ligand>
</feature>
<dbReference type="PANTHER" id="PTHR13847">
    <property type="entry name" value="SARCOSINE DEHYDROGENASE-RELATED"/>
    <property type="match status" value="1"/>
</dbReference>
<evidence type="ECO:0000256" key="6">
    <source>
        <dbReference type="ARBA" id="ARBA00047884"/>
    </source>
</evidence>
<dbReference type="InterPro" id="IPR036188">
    <property type="entry name" value="FAD/NAD-bd_sf"/>
</dbReference>
<dbReference type="EMBL" id="LC066375">
    <property type="protein sequence ID" value="BAT27176.1"/>
    <property type="molecule type" value="Genomic_DNA"/>
</dbReference>
<evidence type="ECO:0000256" key="7">
    <source>
        <dbReference type="HAMAP-Rule" id="MF_01202"/>
    </source>
</evidence>
<dbReference type="InterPro" id="IPR006076">
    <property type="entry name" value="FAD-dep_OxRdtase"/>
</dbReference>
<accession>A0A0P0Z0K1</accession>
<dbReference type="RefSeq" id="WP_062228262.1">
    <property type="nucleotide sequence ID" value="NZ_BBWR01000012.1"/>
</dbReference>
<keyword evidence="3 7" id="KW-0285">Flavoprotein</keyword>
<dbReference type="FunFam" id="3.50.50.60:FF:000020">
    <property type="entry name" value="D-amino acid dehydrogenase"/>
    <property type="match status" value="1"/>
</dbReference>
<protein>
    <recommendedName>
        <fullName evidence="7">D-amino acid dehydrogenase</fullName>
        <ecNumber evidence="7">1.4.99.-</ecNumber>
    </recommendedName>
</protein>
<organism evidence="9">
    <name type="scientific">Aureimonas frigidaquae</name>
    <dbReference type="NCBI Taxonomy" id="424757"/>
    <lineage>
        <taxon>Bacteria</taxon>
        <taxon>Pseudomonadati</taxon>
        <taxon>Pseudomonadota</taxon>
        <taxon>Alphaproteobacteria</taxon>
        <taxon>Hyphomicrobiales</taxon>
        <taxon>Aurantimonadaceae</taxon>
        <taxon>Aureimonas</taxon>
    </lineage>
</organism>
<comment type="cofactor">
    <cofactor evidence="1 7">
        <name>FAD</name>
        <dbReference type="ChEBI" id="CHEBI:57692"/>
    </cofactor>
</comment>